<keyword evidence="7" id="KW-1185">Reference proteome</keyword>
<gene>
    <name evidence="6" type="ORF">N7541_007008</name>
</gene>
<dbReference type="PANTHER" id="PTHR12651:SF1">
    <property type="entry name" value="26S PROTEASOME NON-ATPASE REGULATORY SUBUNIT 9"/>
    <property type="match status" value="1"/>
</dbReference>
<accession>A0A9W9QW96</accession>
<name>A0A9W9QW96_PENBR</name>
<dbReference type="SUPFAM" id="SSF50156">
    <property type="entry name" value="PDZ domain-like"/>
    <property type="match status" value="1"/>
</dbReference>
<dbReference type="Proteomes" id="UP001148299">
    <property type="component" value="Unassembled WGS sequence"/>
</dbReference>
<dbReference type="AlphaFoldDB" id="A0A9W9QW96"/>
<dbReference type="FunFam" id="2.30.42.10:FF:000107">
    <property type="entry name" value="26S proteasome non-ATPase regulatory subunit 9"/>
    <property type="match status" value="1"/>
</dbReference>
<reference evidence="6" key="1">
    <citation type="submission" date="2022-12" db="EMBL/GenBank/DDBJ databases">
        <authorList>
            <person name="Petersen C."/>
        </authorList>
    </citation>
    <scope>NUCLEOTIDE SEQUENCE</scope>
    <source>
        <strain evidence="6">IBT 35675</strain>
    </source>
</reference>
<dbReference type="SMART" id="SM00228">
    <property type="entry name" value="PDZ"/>
    <property type="match status" value="1"/>
</dbReference>
<comment type="caution">
    <text evidence="6">The sequence shown here is derived from an EMBL/GenBank/DDBJ whole genome shotgun (WGS) entry which is preliminary data.</text>
</comment>
<dbReference type="Gene3D" id="2.30.42.10">
    <property type="match status" value="1"/>
</dbReference>
<feature type="domain" description="PDZ" evidence="5">
    <location>
        <begin position="147"/>
        <end position="204"/>
    </location>
</feature>
<dbReference type="InterPro" id="IPR041489">
    <property type="entry name" value="PDZ_6"/>
</dbReference>
<evidence type="ECO:0000313" key="6">
    <source>
        <dbReference type="EMBL" id="KAJ5349281.1"/>
    </source>
</evidence>
<evidence type="ECO:0000256" key="3">
    <source>
        <dbReference type="ARBA" id="ARBA00068021"/>
    </source>
</evidence>
<feature type="region of interest" description="Disordered" evidence="4">
    <location>
        <begin position="108"/>
        <end position="150"/>
    </location>
</feature>
<feature type="compositionally biased region" description="Polar residues" evidence="4">
    <location>
        <begin position="108"/>
        <end position="121"/>
    </location>
</feature>
<sequence>MDDIHAPTVASGPASGVTPRDVSKLSMPDLMQEKVRIEEEMSALSSVLQSHGVRMTSSLTTFDGFPRDDIDIAQVRTIRVRMIHLRNDHKEVMQYLEKGVHAHFANLQNTPDASPITNGTSHPPAAQALPDRSADSSTASGTPFAKVNSVVTGSPADQAGLKAGDAIRNFGGVNWLNHERLTKVAETVQQNEGREVSVKVSRKEDTGAITELDLQLTPRQNWGGRGLLGCHLVPL</sequence>
<keyword evidence="2" id="KW-0143">Chaperone</keyword>
<dbReference type="PROSITE" id="PS50106">
    <property type="entry name" value="PDZ"/>
    <property type="match status" value="1"/>
</dbReference>
<dbReference type="GO" id="GO:0005737">
    <property type="term" value="C:cytoplasm"/>
    <property type="evidence" value="ECO:0007669"/>
    <property type="project" value="TreeGrafter"/>
</dbReference>
<evidence type="ECO:0000256" key="1">
    <source>
        <dbReference type="ARBA" id="ARBA00005256"/>
    </source>
</evidence>
<dbReference type="InterPro" id="IPR036034">
    <property type="entry name" value="PDZ_sf"/>
</dbReference>
<evidence type="ECO:0000256" key="2">
    <source>
        <dbReference type="ARBA" id="ARBA00023186"/>
    </source>
</evidence>
<reference evidence="6" key="2">
    <citation type="journal article" date="2023" name="IMA Fungus">
        <title>Comparative genomic study of the Penicillium genus elucidates a diverse pangenome and 15 lateral gene transfer events.</title>
        <authorList>
            <person name="Petersen C."/>
            <person name="Sorensen T."/>
            <person name="Nielsen M.R."/>
            <person name="Sondergaard T.E."/>
            <person name="Sorensen J.L."/>
            <person name="Fitzpatrick D.A."/>
            <person name="Frisvad J.C."/>
            <person name="Nielsen K.L."/>
        </authorList>
    </citation>
    <scope>NUCLEOTIDE SEQUENCE</scope>
    <source>
        <strain evidence="6">IBT 35675</strain>
    </source>
</reference>
<dbReference type="Pfam" id="PF17820">
    <property type="entry name" value="PDZ_6"/>
    <property type="match status" value="1"/>
</dbReference>
<dbReference type="EMBL" id="JAPZBR010000006">
    <property type="protein sequence ID" value="KAJ5349281.1"/>
    <property type="molecule type" value="Genomic_DNA"/>
</dbReference>
<dbReference type="InterPro" id="IPR001478">
    <property type="entry name" value="PDZ"/>
</dbReference>
<proteinExistence type="inferred from homology"/>
<evidence type="ECO:0000259" key="5">
    <source>
        <dbReference type="PROSITE" id="PS50106"/>
    </source>
</evidence>
<feature type="region of interest" description="Disordered" evidence="4">
    <location>
        <begin position="1"/>
        <end position="22"/>
    </location>
</feature>
<dbReference type="PANTHER" id="PTHR12651">
    <property type="entry name" value="26S PROTEASOME NON-ATPASE REGULATORY SUBUNIT 9"/>
    <property type="match status" value="1"/>
</dbReference>
<dbReference type="Gene3D" id="6.10.140.1710">
    <property type="match status" value="1"/>
</dbReference>
<dbReference type="InterPro" id="IPR035269">
    <property type="entry name" value="PSMD9"/>
</dbReference>
<organism evidence="6 7">
    <name type="scientific">Penicillium brevicompactum</name>
    <dbReference type="NCBI Taxonomy" id="5074"/>
    <lineage>
        <taxon>Eukaryota</taxon>
        <taxon>Fungi</taxon>
        <taxon>Dikarya</taxon>
        <taxon>Ascomycota</taxon>
        <taxon>Pezizomycotina</taxon>
        <taxon>Eurotiomycetes</taxon>
        <taxon>Eurotiomycetidae</taxon>
        <taxon>Eurotiales</taxon>
        <taxon>Aspergillaceae</taxon>
        <taxon>Penicillium</taxon>
    </lineage>
</organism>
<dbReference type="InterPro" id="IPR040815">
    <property type="entry name" value="Nas2_N"/>
</dbReference>
<dbReference type="GO" id="GO:0005634">
    <property type="term" value="C:nucleus"/>
    <property type="evidence" value="ECO:0007669"/>
    <property type="project" value="TreeGrafter"/>
</dbReference>
<dbReference type="Pfam" id="PF18265">
    <property type="entry name" value="Nas2_N"/>
    <property type="match status" value="1"/>
</dbReference>
<evidence type="ECO:0000256" key="4">
    <source>
        <dbReference type="SAM" id="MobiDB-lite"/>
    </source>
</evidence>
<dbReference type="GO" id="GO:0070682">
    <property type="term" value="P:proteasome regulatory particle assembly"/>
    <property type="evidence" value="ECO:0007669"/>
    <property type="project" value="InterPro"/>
</dbReference>
<evidence type="ECO:0000313" key="7">
    <source>
        <dbReference type="Proteomes" id="UP001148299"/>
    </source>
</evidence>
<protein>
    <recommendedName>
        <fullName evidence="3">Probable 26S proteasome regulatory subunit p27</fullName>
    </recommendedName>
</protein>
<comment type="similarity">
    <text evidence="1">Belongs to the proteasome subunit p27 family.</text>
</comment>